<dbReference type="GeneID" id="37013120"/>
<feature type="compositionally biased region" description="Basic and acidic residues" evidence="1">
    <location>
        <begin position="141"/>
        <end position="153"/>
    </location>
</feature>
<evidence type="ECO:0000313" key="3">
    <source>
        <dbReference type="Proteomes" id="UP000245942"/>
    </source>
</evidence>
<dbReference type="RefSeq" id="XP_025351087.1">
    <property type="nucleotide sequence ID" value="XM_025491386.1"/>
</dbReference>
<gene>
    <name evidence="2" type="ORF">BCV69DRAFT_279831</name>
</gene>
<feature type="region of interest" description="Disordered" evidence="1">
    <location>
        <begin position="129"/>
        <end position="156"/>
    </location>
</feature>
<organism evidence="2 3">
    <name type="scientific">Pseudomicrostroma glucosiphilum</name>
    <dbReference type="NCBI Taxonomy" id="1684307"/>
    <lineage>
        <taxon>Eukaryota</taxon>
        <taxon>Fungi</taxon>
        <taxon>Dikarya</taxon>
        <taxon>Basidiomycota</taxon>
        <taxon>Ustilaginomycotina</taxon>
        <taxon>Exobasidiomycetes</taxon>
        <taxon>Microstromatales</taxon>
        <taxon>Microstromatales incertae sedis</taxon>
        <taxon>Pseudomicrostroma</taxon>
    </lineage>
</organism>
<protein>
    <submittedName>
        <fullName evidence="2">Uncharacterized protein</fullName>
    </submittedName>
</protein>
<reference evidence="2 3" key="1">
    <citation type="journal article" date="2018" name="Mol. Biol. Evol.">
        <title>Broad Genomic Sampling Reveals a Smut Pathogenic Ancestry of the Fungal Clade Ustilaginomycotina.</title>
        <authorList>
            <person name="Kijpornyongpan T."/>
            <person name="Mondo S.J."/>
            <person name="Barry K."/>
            <person name="Sandor L."/>
            <person name="Lee J."/>
            <person name="Lipzen A."/>
            <person name="Pangilinan J."/>
            <person name="LaButti K."/>
            <person name="Hainaut M."/>
            <person name="Henrissat B."/>
            <person name="Grigoriev I.V."/>
            <person name="Spatafora J.W."/>
            <person name="Aime M.C."/>
        </authorList>
    </citation>
    <scope>NUCLEOTIDE SEQUENCE [LARGE SCALE GENOMIC DNA]</scope>
    <source>
        <strain evidence="2 3">MCA 4718</strain>
    </source>
</reference>
<sequence length="185" mass="20843">MSRTDEEITEGRFSAAAALHPIFHHSITMLKDIDSPETLEAILQMPPPPPRREGADRGFPWSVSRGKEGEERKVWVVLATAPEADASSRIMDTLYNKTVGFIKDGPDSDGTLLSSFLSTVQDTFAGTSQYATAREDDEGRDEASSSEKRRQERAQASQLHAKDYNFAVADFTHEADLMWHWWIWK</sequence>
<accession>A0A316UF38</accession>
<dbReference type="Proteomes" id="UP000245942">
    <property type="component" value="Unassembled WGS sequence"/>
</dbReference>
<dbReference type="EMBL" id="KZ819321">
    <property type="protein sequence ID" value="PWN23927.1"/>
    <property type="molecule type" value="Genomic_DNA"/>
</dbReference>
<evidence type="ECO:0000256" key="1">
    <source>
        <dbReference type="SAM" id="MobiDB-lite"/>
    </source>
</evidence>
<dbReference type="AlphaFoldDB" id="A0A316UF38"/>
<name>A0A316UF38_9BASI</name>
<keyword evidence="3" id="KW-1185">Reference proteome</keyword>
<proteinExistence type="predicted"/>
<evidence type="ECO:0000313" key="2">
    <source>
        <dbReference type="EMBL" id="PWN23927.1"/>
    </source>
</evidence>